<evidence type="ECO:0000256" key="1">
    <source>
        <dbReference type="ARBA" id="ARBA00023015"/>
    </source>
</evidence>
<dbReference type="CDD" id="cd06267">
    <property type="entry name" value="PBP1_LacI_sugar_binding-like"/>
    <property type="match status" value="1"/>
</dbReference>
<dbReference type="InterPro" id="IPR001761">
    <property type="entry name" value="Peripla_BP/Lac1_sug-bd_dom"/>
</dbReference>
<reference evidence="5 6" key="1">
    <citation type="submission" date="2017-12" db="EMBL/GenBank/DDBJ databases">
        <title>Confluentibacter flavum sp. nov., isolated from the saline lake.</title>
        <authorList>
            <person name="Yu L."/>
        </authorList>
    </citation>
    <scope>NUCLEOTIDE SEQUENCE [LARGE SCALE GENOMIC DNA]</scope>
    <source>
        <strain evidence="5 6">3B</strain>
    </source>
</reference>
<dbReference type="InterPro" id="IPR000843">
    <property type="entry name" value="HTH_LacI"/>
</dbReference>
<dbReference type="RefSeq" id="WP_106658269.1">
    <property type="nucleotide sequence ID" value="NZ_PJEO01000011.1"/>
</dbReference>
<keyword evidence="1" id="KW-0805">Transcription regulation</keyword>
<sequence>MKPVDLKQIARELGLSVTTVSKALNDYPDVSKKTKLRVKNLAIKLNYTPNSFALGLRKQESKTIGVIIPDNVHYFFSRVIKGILEVAEKSNYLVILMQSNEDYELEKKQVDLLIGKGVAGILISLSNKTHDFGHLNKIIDSNIPLILFDKIAKNVNCSKVIIDDRKAAYDAVSYLIKKGYKRIAHFRGDLNPQNSIDRFLGYKKALLDNNIEFDSSLVYLCNNNSDFEDGYNNAKKLLSDHKNNVDAVFTVNDLLAIGAIKYFNDNKIKMPESIAIFGFSNWFMSSVISPSLSTVEQHGFEMGKQSGTLLLHEIYCKHNRVKVEHQRIVIQTELVIRDSC</sequence>
<dbReference type="Gene3D" id="1.10.260.40">
    <property type="entry name" value="lambda repressor-like DNA-binding domains"/>
    <property type="match status" value="1"/>
</dbReference>
<dbReference type="PROSITE" id="PS50932">
    <property type="entry name" value="HTH_LACI_2"/>
    <property type="match status" value="1"/>
</dbReference>
<keyword evidence="3" id="KW-0804">Transcription</keyword>
<dbReference type="Proteomes" id="UP000233435">
    <property type="component" value="Unassembled WGS sequence"/>
</dbReference>
<dbReference type="SUPFAM" id="SSF47413">
    <property type="entry name" value="lambda repressor-like DNA-binding domains"/>
    <property type="match status" value="1"/>
</dbReference>
<feature type="domain" description="HTH lacI-type" evidence="4">
    <location>
        <begin position="4"/>
        <end position="58"/>
    </location>
</feature>
<proteinExistence type="predicted"/>
<dbReference type="Pfam" id="PF00532">
    <property type="entry name" value="Peripla_BP_1"/>
    <property type="match status" value="1"/>
</dbReference>
<accession>A0A2N3HP14</accession>
<organism evidence="5 6">
    <name type="scientific">Confluentibacter flavum</name>
    <dbReference type="NCBI Taxonomy" id="1909700"/>
    <lineage>
        <taxon>Bacteria</taxon>
        <taxon>Pseudomonadati</taxon>
        <taxon>Bacteroidota</taxon>
        <taxon>Flavobacteriia</taxon>
        <taxon>Flavobacteriales</taxon>
        <taxon>Flavobacteriaceae</taxon>
        <taxon>Confluentibacter</taxon>
    </lineage>
</organism>
<dbReference type="PANTHER" id="PTHR30146">
    <property type="entry name" value="LACI-RELATED TRANSCRIPTIONAL REPRESSOR"/>
    <property type="match status" value="1"/>
</dbReference>
<dbReference type="GO" id="GO:0000976">
    <property type="term" value="F:transcription cis-regulatory region binding"/>
    <property type="evidence" value="ECO:0007669"/>
    <property type="project" value="TreeGrafter"/>
</dbReference>
<protein>
    <submittedName>
        <fullName evidence="5">LacI family transcriptional regulator</fullName>
    </submittedName>
</protein>
<dbReference type="InterPro" id="IPR028082">
    <property type="entry name" value="Peripla_BP_I"/>
</dbReference>
<keyword evidence="6" id="KW-1185">Reference proteome</keyword>
<comment type="caution">
    <text evidence="5">The sequence shown here is derived from an EMBL/GenBank/DDBJ whole genome shotgun (WGS) entry which is preliminary data.</text>
</comment>
<dbReference type="GO" id="GO:0003700">
    <property type="term" value="F:DNA-binding transcription factor activity"/>
    <property type="evidence" value="ECO:0007669"/>
    <property type="project" value="TreeGrafter"/>
</dbReference>
<dbReference type="AlphaFoldDB" id="A0A2N3HP14"/>
<dbReference type="InterPro" id="IPR010982">
    <property type="entry name" value="Lambda_DNA-bd_dom_sf"/>
</dbReference>
<dbReference type="PANTHER" id="PTHR30146:SF109">
    <property type="entry name" value="HTH-TYPE TRANSCRIPTIONAL REGULATOR GALS"/>
    <property type="match status" value="1"/>
</dbReference>
<gene>
    <name evidence="5" type="ORF">CSW08_02175</name>
</gene>
<evidence type="ECO:0000313" key="5">
    <source>
        <dbReference type="EMBL" id="PKQ46588.1"/>
    </source>
</evidence>
<keyword evidence="2" id="KW-0238">DNA-binding</keyword>
<name>A0A2N3HP14_9FLAO</name>
<dbReference type="OrthoDB" id="9768806at2"/>
<evidence type="ECO:0000313" key="6">
    <source>
        <dbReference type="Proteomes" id="UP000233435"/>
    </source>
</evidence>
<dbReference type="EMBL" id="PJEO01000011">
    <property type="protein sequence ID" value="PKQ46588.1"/>
    <property type="molecule type" value="Genomic_DNA"/>
</dbReference>
<dbReference type="SMART" id="SM00354">
    <property type="entry name" value="HTH_LACI"/>
    <property type="match status" value="1"/>
</dbReference>
<evidence type="ECO:0000256" key="3">
    <source>
        <dbReference type="ARBA" id="ARBA00023163"/>
    </source>
</evidence>
<dbReference type="Pfam" id="PF00356">
    <property type="entry name" value="LacI"/>
    <property type="match status" value="1"/>
</dbReference>
<dbReference type="CDD" id="cd01392">
    <property type="entry name" value="HTH_LacI"/>
    <property type="match status" value="1"/>
</dbReference>
<dbReference type="SUPFAM" id="SSF53822">
    <property type="entry name" value="Periplasmic binding protein-like I"/>
    <property type="match status" value="1"/>
</dbReference>
<evidence type="ECO:0000256" key="2">
    <source>
        <dbReference type="ARBA" id="ARBA00023125"/>
    </source>
</evidence>
<evidence type="ECO:0000259" key="4">
    <source>
        <dbReference type="PROSITE" id="PS50932"/>
    </source>
</evidence>
<dbReference type="Gene3D" id="3.40.50.2300">
    <property type="match status" value="2"/>
</dbReference>